<dbReference type="InterPro" id="IPR038217">
    <property type="entry name" value="MRG_C_sf"/>
</dbReference>
<feature type="domain" description="MRG" evidence="6">
    <location>
        <begin position="3"/>
        <end position="122"/>
    </location>
</feature>
<reference evidence="7" key="2">
    <citation type="submission" date="2025-08" db="UniProtKB">
        <authorList>
            <consortium name="Ensembl"/>
        </authorList>
    </citation>
    <scope>IDENTIFICATION</scope>
    <source>
        <strain evidence="7">Thorbecke</strain>
    </source>
</reference>
<dbReference type="Pfam" id="PF05712">
    <property type="entry name" value="MRG"/>
    <property type="match status" value="1"/>
</dbReference>
<evidence type="ECO:0000256" key="4">
    <source>
        <dbReference type="ARBA" id="ARBA00023163"/>
    </source>
</evidence>
<keyword evidence="5" id="KW-0539">Nucleus</keyword>
<evidence type="ECO:0000256" key="3">
    <source>
        <dbReference type="ARBA" id="ARBA00023015"/>
    </source>
</evidence>
<keyword evidence="3" id="KW-0805">Transcription regulation</keyword>
<dbReference type="PROSITE" id="PS51640">
    <property type="entry name" value="MRG"/>
    <property type="match status" value="1"/>
</dbReference>
<dbReference type="GeneTree" id="ENSGT00950000182965"/>
<sequence>MEERTITLEIPEVLKQLEDDCYCINRRKGLVKLPCQTNIISILQSYVKHFAINAAFSANEKPCHHHTMVHASMNVHYIPAEKNVDLCKEMVDGLRITFDYILPLVLLYPYEQAQYKKVTSSKFFLPIKESATNRNQEELSPTCPSCSCTWKRRHLCIASKEGSGVFAGFEG</sequence>
<dbReference type="Gene3D" id="1.10.274.30">
    <property type="entry name" value="MRG domain"/>
    <property type="match status" value="1"/>
</dbReference>
<reference evidence="7" key="3">
    <citation type="submission" date="2025-09" db="UniProtKB">
        <authorList>
            <consortium name="Ensembl"/>
        </authorList>
    </citation>
    <scope>IDENTIFICATION</scope>
    <source>
        <strain evidence="7">Thorbecke</strain>
    </source>
</reference>
<dbReference type="PANTHER" id="PTHR10880:SF15">
    <property type="entry name" value="MSL COMPLEX SUBUNIT 3"/>
    <property type="match status" value="1"/>
</dbReference>
<reference evidence="7 8" key="1">
    <citation type="journal article" date="2011" name="Nature">
        <title>A high-resolution map of human evolutionary constraint using 29 mammals.</title>
        <authorList>
            <person name="Lindblad-Toh K."/>
            <person name="Garber M."/>
            <person name="Zuk O."/>
            <person name="Lin M.F."/>
            <person name="Parker B.J."/>
            <person name="Washietl S."/>
            <person name="Kheradpour P."/>
            <person name="Ernst J."/>
            <person name="Jordan G."/>
            <person name="Mauceli E."/>
            <person name="Ward L.D."/>
            <person name="Lowe C.B."/>
            <person name="Holloway A.K."/>
            <person name="Clamp M."/>
            <person name="Gnerre S."/>
            <person name="Alfoldi J."/>
            <person name="Beal K."/>
            <person name="Chang J."/>
            <person name="Clawson H."/>
            <person name="Cuff J."/>
            <person name="Di Palma F."/>
            <person name="Fitzgerald S."/>
            <person name="Flicek P."/>
            <person name="Guttman M."/>
            <person name="Hubisz M.J."/>
            <person name="Jaffe D.B."/>
            <person name="Jungreis I."/>
            <person name="Kent W.J."/>
            <person name="Kostka D."/>
            <person name="Lara M."/>
            <person name="Martins A.L."/>
            <person name="Massingham T."/>
            <person name="Moltke I."/>
            <person name="Raney B.J."/>
            <person name="Rasmussen M.D."/>
            <person name="Robinson J."/>
            <person name="Stark A."/>
            <person name="Vilella A.J."/>
            <person name="Wen J."/>
            <person name="Xie X."/>
            <person name="Zody M.C."/>
            <person name="Baldwin J."/>
            <person name="Bloom T."/>
            <person name="Chin C.W."/>
            <person name="Heiman D."/>
            <person name="Nicol R."/>
            <person name="Nusbaum C."/>
            <person name="Young S."/>
            <person name="Wilkinson J."/>
            <person name="Worley K.C."/>
            <person name="Kovar C.L."/>
            <person name="Muzny D.M."/>
            <person name="Gibbs R.A."/>
            <person name="Cree A."/>
            <person name="Dihn H.H."/>
            <person name="Fowler G."/>
            <person name="Jhangiani S."/>
            <person name="Joshi V."/>
            <person name="Lee S."/>
            <person name="Lewis L.R."/>
            <person name="Nazareth L.V."/>
            <person name="Okwuonu G."/>
            <person name="Santibanez J."/>
            <person name="Warren W.C."/>
            <person name="Mardis E.R."/>
            <person name="Weinstock G.M."/>
            <person name="Wilson R.K."/>
            <person name="Delehaunty K."/>
            <person name="Dooling D."/>
            <person name="Fronik C."/>
            <person name="Fulton L."/>
            <person name="Fulton B."/>
            <person name="Graves T."/>
            <person name="Minx P."/>
            <person name="Sodergren E."/>
            <person name="Birney E."/>
            <person name="Margulies E.H."/>
            <person name="Herrero J."/>
            <person name="Green E.D."/>
            <person name="Haussler D."/>
            <person name="Siepel A."/>
            <person name="Goldman N."/>
            <person name="Pollard K.S."/>
            <person name="Pedersen J.S."/>
            <person name="Lander E.S."/>
            <person name="Kellis M."/>
        </authorList>
    </citation>
    <scope>NUCLEOTIDE SEQUENCE [LARGE SCALE GENOMIC DNA]</scope>
    <source>
        <strain evidence="8">Thorbecke</strain>
    </source>
</reference>
<dbReference type="GO" id="GO:0072487">
    <property type="term" value="C:MSL complex"/>
    <property type="evidence" value="ECO:0007669"/>
    <property type="project" value="TreeGrafter"/>
</dbReference>
<dbReference type="FunFam" id="1.10.274.30:FF:000003">
    <property type="entry name" value="Male-specific lethal 3 homolog"/>
    <property type="match status" value="1"/>
</dbReference>
<dbReference type="InParanoid" id="A0A5F9C0Q1"/>
<keyword evidence="8" id="KW-1185">Reference proteome</keyword>
<dbReference type="GO" id="GO:0006325">
    <property type="term" value="P:chromatin organization"/>
    <property type="evidence" value="ECO:0007669"/>
    <property type="project" value="UniProtKB-KW"/>
</dbReference>
<dbReference type="Proteomes" id="UP000001811">
    <property type="component" value="Unplaced"/>
</dbReference>
<dbReference type="InterPro" id="IPR008676">
    <property type="entry name" value="MRG"/>
</dbReference>
<protein>
    <recommendedName>
        <fullName evidence="6">MRG domain-containing protein</fullName>
    </recommendedName>
</protein>
<dbReference type="GO" id="GO:0006355">
    <property type="term" value="P:regulation of DNA-templated transcription"/>
    <property type="evidence" value="ECO:0007669"/>
    <property type="project" value="InterPro"/>
</dbReference>
<dbReference type="GO" id="GO:0035267">
    <property type="term" value="C:NuA4 histone acetyltransferase complex"/>
    <property type="evidence" value="ECO:0007669"/>
    <property type="project" value="TreeGrafter"/>
</dbReference>
<evidence type="ECO:0000313" key="7">
    <source>
        <dbReference type="Ensembl" id="ENSOCUP00000027227.1"/>
    </source>
</evidence>
<proteinExistence type="predicted"/>
<dbReference type="InterPro" id="IPR026541">
    <property type="entry name" value="MRG_dom"/>
</dbReference>
<evidence type="ECO:0000256" key="2">
    <source>
        <dbReference type="ARBA" id="ARBA00022853"/>
    </source>
</evidence>
<dbReference type="PANTHER" id="PTHR10880">
    <property type="entry name" value="MORTALITY FACTOR 4-LIKE PROTEIN"/>
    <property type="match status" value="1"/>
</dbReference>
<dbReference type="Ensembl" id="ENSOCUT00000044196.1">
    <property type="protein sequence ID" value="ENSOCUP00000027227.1"/>
    <property type="gene ID" value="ENSOCUG00000037235.1"/>
</dbReference>
<comment type="subcellular location">
    <subcellularLocation>
        <location evidence="1">Nucleus</location>
    </subcellularLocation>
</comment>
<evidence type="ECO:0000313" key="8">
    <source>
        <dbReference type="Proteomes" id="UP000001811"/>
    </source>
</evidence>
<dbReference type="AlphaFoldDB" id="A0A5F9C0Q1"/>
<evidence type="ECO:0000256" key="5">
    <source>
        <dbReference type="ARBA" id="ARBA00023242"/>
    </source>
</evidence>
<evidence type="ECO:0000259" key="6">
    <source>
        <dbReference type="Pfam" id="PF05712"/>
    </source>
</evidence>
<organism evidence="7 8">
    <name type="scientific">Oryctolagus cuniculus</name>
    <name type="common">Rabbit</name>
    <dbReference type="NCBI Taxonomy" id="9986"/>
    <lineage>
        <taxon>Eukaryota</taxon>
        <taxon>Metazoa</taxon>
        <taxon>Chordata</taxon>
        <taxon>Craniata</taxon>
        <taxon>Vertebrata</taxon>
        <taxon>Euteleostomi</taxon>
        <taxon>Mammalia</taxon>
        <taxon>Eutheria</taxon>
        <taxon>Euarchontoglires</taxon>
        <taxon>Glires</taxon>
        <taxon>Lagomorpha</taxon>
        <taxon>Leporidae</taxon>
        <taxon>Oryctolagus</taxon>
    </lineage>
</organism>
<dbReference type="SMR" id="A0A5F9C0Q1"/>
<keyword evidence="2" id="KW-0156">Chromatin regulator</keyword>
<name>A0A5F9C0Q1_RABIT</name>
<dbReference type="Bgee" id="ENSOCUG00000037235">
    <property type="expression patterns" value="Expressed in autopod skin"/>
</dbReference>
<dbReference type="STRING" id="9986.ENSOCUP00000027227"/>
<accession>A0A5F9C0Q1</accession>
<evidence type="ECO:0000256" key="1">
    <source>
        <dbReference type="ARBA" id="ARBA00004123"/>
    </source>
</evidence>
<keyword evidence="4" id="KW-0804">Transcription</keyword>
<dbReference type="GO" id="GO:0005634">
    <property type="term" value="C:nucleus"/>
    <property type="evidence" value="ECO:0007669"/>
    <property type="project" value="UniProtKB-SubCell"/>
</dbReference>